<dbReference type="eggNOG" id="ENOG50333T4">
    <property type="taxonomic scope" value="Bacteria"/>
</dbReference>
<keyword evidence="3" id="KW-1185">Reference proteome</keyword>
<dbReference type="STRING" id="76123.AS203_02550"/>
<dbReference type="EMBL" id="CP013195">
    <property type="protein sequence ID" value="ALO48108.1"/>
    <property type="molecule type" value="Genomic_DNA"/>
</dbReference>
<protein>
    <recommendedName>
        <fullName evidence="4">Carboxypeptidase regulatory-like domain-containing protein</fullName>
    </recommendedName>
</protein>
<organism evidence="2 3">
    <name type="scientific">Hoylesella enoeca</name>
    <dbReference type="NCBI Taxonomy" id="76123"/>
    <lineage>
        <taxon>Bacteria</taxon>
        <taxon>Pseudomonadati</taxon>
        <taxon>Bacteroidota</taxon>
        <taxon>Bacteroidia</taxon>
        <taxon>Bacteroidales</taxon>
        <taxon>Prevotellaceae</taxon>
        <taxon>Hoylesella</taxon>
    </lineage>
</organism>
<sequence length="162" mass="17915">MKTKLFSMFNRILSGLLVILGFSACHANDETEPCEYGSPTVDYHIMGRVTDASGAPIKGIRVTVKGVEPYTEALPPELAKKAVVFTDNNGSYSTEDISTGGIGTRLRVVMEDVDGPDNGGEFAKDSVKVTEMERKQVRKRSNWYLGEFELKADKMLKKNHSH</sequence>
<keyword evidence="1" id="KW-0732">Signal</keyword>
<evidence type="ECO:0008006" key="4">
    <source>
        <dbReference type="Google" id="ProtNLM"/>
    </source>
</evidence>
<dbReference type="NCBIfam" id="TIGR04134">
    <property type="entry name" value="lipo_with_rSAM"/>
    <property type="match status" value="1"/>
</dbReference>
<dbReference type="InterPro" id="IPR008969">
    <property type="entry name" value="CarboxyPept-like_regulatory"/>
</dbReference>
<evidence type="ECO:0000313" key="2">
    <source>
        <dbReference type="EMBL" id="ALO48108.1"/>
    </source>
</evidence>
<feature type="chain" id="PRO_5006601705" description="Carboxypeptidase regulatory-like domain-containing protein" evidence="1">
    <location>
        <begin position="28"/>
        <end position="162"/>
    </location>
</feature>
<evidence type="ECO:0000256" key="1">
    <source>
        <dbReference type="SAM" id="SignalP"/>
    </source>
</evidence>
<feature type="signal peptide" evidence="1">
    <location>
        <begin position="1"/>
        <end position="27"/>
    </location>
</feature>
<dbReference type="AlphaFoldDB" id="A0A0S2KIJ2"/>
<dbReference type="Proteomes" id="UP000056252">
    <property type="component" value="Chromosome"/>
</dbReference>
<dbReference type="SUPFAM" id="SSF49464">
    <property type="entry name" value="Carboxypeptidase regulatory domain-like"/>
    <property type="match status" value="1"/>
</dbReference>
<dbReference type="InterPro" id="IPR026403">
    <property type="entry name" value="Lipo_with_rSAM"/>
</dbReference>
<dbReference type="Gene3D" id="2.60.40.1120">
    <property type="entry name" value="Carboxypeptidase-like, regulatory domain"/>
    <property type="match status" value="1"/>
</dbReference>
<gene>
    <name evidence="2" type="ORF">AS203_02550</name>
</gene>
<evidence type="ECO:0000313" key="3">
    <source>
        <dbReference type="Proteomes" id="UP000056252"/>
    </source>
</evidence>
<dbReference type="OrthoDB" id="1095310at2"/>
<dbReference type="KEGG" id="peo:AS203_02550"/>
<accession>A0A0S2KIJ2</accession>
<dbReference type="RefSeq" id="WP_060544153.1">
    <property type="nucleotide sequence ID" value="NZ_CP013195.1"/>
</dbReference>
<reference evidence="3" key="1">
    <citation type="submission" date="2015-11" db="EMBL/GenBank/DDBJ databases">
        <authorList>
            <person name="Holder M.E."/>
            <person name="Ajami N.J."/>
            <person name="Petrosino J.F."/>
        </authorList>
    </citation>
    <scope>NUCLEOTIDE SEQUENCE [LARGE SCALE GENOMIC DNA]</scope>
    <source>
        <strain evidence="3">F0113</strain>
    </source>
</reference>
<dbReference type="PROSITE" id="PS51257">
    <property type="entry name" value="PROKAR_LIPOPROTEIN"/>
    <property type="match status" value="1"/>
</dbReference>
<proteinExistence type="predicted"/>
<name>A0A0S2KIJ2_9BACT</name>